<evidence type="ECO:0000313" key="8">
    <source>
        <dbReference type="Proteomes" id="UP001215280"/>
    </source>
</evidence>
<dbReference type="GO" id="GO:0016020">
    <property type="term" value="C:membrane"/>
    <property type="evidence" value="ECO:0007669"/>
    <property type="project" value="UniProtKB-SubCell"/>
</dbReference>
<evidence type="ECO:0000256" key="6">
    <source>
        <dbReference type="SAM" id="Phobius"/>
    </source>
</evidence>
<keyword evidence="3 6" id="KW-0812">Transmembrane</keyword>
<dbReference type="Gene3D" id="1.20.1250.20">
    <property type="entry name" value="MFS general substrate transporter like domains"/>
    <property type="match status" value="1"/>
</dbReference>
<gene>
    <name evidence="7" type="ORF">DFH07DRAFT_962833</name>
</gene>
<evidence type="ECO:0000313" key="7">
    <source>
        <dbReference type="EMBL" id="KAJ7746749.1"/>
    </source>
</evidence>
<dbReference type="PANTHER" id="PTHR43791:SF19">
    <property type="entry name" value="TRANSPORTER, PUTATIVE (AFU_ORTHOLOGUE AFUA_1G01812)-RELATED"/>
    <property type="match status" value="1"/>
</dbReference>
<feature type="transmembrane region" description="Helical" evidence="6">
    <location>
        <begin position="94"/>
        <end position="115"/>
    </location>
</feature>
<protein>
    <recommendedName>
        <fullName evidence="9">MFS general substrate transporter</fullName>
    </recommendedName>
</protein>
<feature type="transmembrane region" description="Helical" evidence="6">
    <location>
        <begin position="6"/>
        <end position="25"/>
    </location>
</feature>
<reference evidence="7" key="1">
    <citation type="submission" date="2023-03" db="EMBL/GenBank/DDBJ databases">
        <title>Massive genome expansion in bonnet fungi (Mycena s.s.) driven by repeated elements and novel gene families across ecological guilds.</title>
        <authorList>
            <consortium name="Lawrence Berkeley National Laboratory"/>
            <person name="Harder C.B."/>
            <person name="Miyauchi S."/>
            <person name="Viragh M."/>
            <person name="Kuo A."/>
            <person name="Thoen E."/>
            <person name="Andreopoulos B."/>
            <person name="Lu D."/>
            <person name="Skrede I."/>
            <person name="Drula E."/>
            <person name="Henrissat B."/>
            <person name="Morin E."/>
            <person name="Kohler A."/>
            <person name="Barry K."/>
            <person name="LaButti K."/>
            <person name="Morin E."/>
            <person name="Salamov A."/>
            <person name="Lipzen A."/>
            <person name="Mereny Z."/>
            <person name="Hegedus B."/>
            <person name="Baldrian P."/>
            <person name="Stursova M."/>
            <person name="Weitz H."/>
            <person name="Taylor A."/>
            <person name="Grigoriev I.V."/>
            <person name="Nagy L.G."/>
            <person name="Martin F."/>
            <person name="Kauserud H."/>
        </authorList>
    </citation>
    <scope>NUCLEOTIDE SEQUENCE</scope>
    <source>
        <strain evidence="7">CBHHK188m</strain>
    </source>
</reference>
<name>A0AAD7IQJ6_9AGAR</name>
<dbReference type="GO" id="GO:0022857">
    <property type="term" value="F:transmembrane transporter activity"/>
    <property type="evidence" value="ECO:0007669"/>
    <property type="project" value="TreeGrafter"/>
</dbReference>
<proteinExistence type="predicted"/>
<dbReference type="AlphaFoldDB" id="A0AAD7IQJ6"/>
<comment type="subcellular location">
    <subcellularLocation>
        <location evidence="1">Membrane</location>
        <topology evidence="1">Multi-pass membrane protein</topology>
    </subcellularLocation>
</comment>
<organism evidence="7 8">
    <name type="scientific">Mycena maculata</name>
    <dbReference type="NCBI Taxonomy" id="230809"/>
    <lineage>
        <taxon>Eukaryota</taxon>
        <taxon>Fungi</taxon>
        <taxon>Dikarya</taxon>
        <taxon>Basidiomycota</taxon>
        <taxon>Agaricomycotina</taxon>
        <taxon>Agaricomycetes</taxon>
        <taxon>Agaricomycetidae</taxon>
        <taxon>Agaricales</taxon>
        <taxon>Marasmiineae</taxon>
        <taxon>Mycenaceae</taxon>
        <taxon>Mycena</taxon>
    </lineage>
</organism>
<dbReference type="Proteomes" id="UP001215280">
    <property type="component" value="Unassembled WGS sequence"/>
</dbReference>
<keyword evidence="5 6" id="KW-0472">Membrane</keyword>
<keyword evidence="2" id="KW-0813">Transport</keyword>
<evidence type="ECO:0000256" key="3">
    <source>
        <dbReference type="ARBA" id="ARBA00022692"/>
    </source>
</evidence>
<dbReference type="SUPFAM" id="SSF103473">
    <property type="entry name" value="MFS general substrate transporter"/>
    <property type="match status" value="1"/>
</dbReference>
<dbReference type="PANTHER" id="PTHR43791">
    <property type="entry name" value="PERMEASE-RELATED"/>
    <property type="match status" value="1"/>
</dbReference>
<comment type="caution">
    <text evidence="7">The sequence shown here is derived from an EMBL/GenBank/DDBJ whole genome shotgun (WGS) entry which is preliminary data.</text>
</comment>
<feature type="transmembrane region" description="Helical" evidence="6">
    <location>
        <begin position="32"/>
        <end position="51"/>
    </location>
</feature>
<sequence length="167" mass="17794">MKAQLLTIPVYVSGCFSTIAFGVISDRAHVRGPFVTGLSFLGIVGYILLLATDPETQPQAGYAATFFVAAGCFPGISLTLAWSAGNAGASLKKATILALIGMVGNLGGICSSFVYRTQDPPRFRLGHSVVMGFLGMTFFGSLFATLLYRRLNLAIEQSPTEKNTVFR</sequence>
<keyword evidence="8" id="KW-1185">Reference proteome</keyword>
<dbReference type="InterPro" id="IPR036259">
    <property type="entry name" value="MFS_trans_sf"/>
</dbReference>
<feature type="transmembrane region" description="Helical" evidence="6">
    <location>
        <begin position="127"/>
        <end position="148"/>
    </location>
</feature>
<accession>A0AAD7IQJ6</accession>
<evidence type="ECO:0000256" key="4">
    <source>
        <dbReference type="ARBA" id="ARBA00022989"/>
    </source>
</evidence>
<keyword evidence="4 6" id="KW-1133">Transmembrane helix</keyword>
<evidence type="ECO:0008006" key="9">
    <source>
        <dbReference type="Google" id="ProtNLM"/>
    </source>
</evidence>
<evidence type="ECO:0000256" key="5">
    <source>
        <dbReference type="ARBA" id="ARBA00023136"/>
    </source>
</evidence>
<evidence type="ECO:0000256" key="2">
    <source>
        <dbReference type="ARBA" id="ARBA00022448"/>
    </source>
</evidence>
<dbReference type="EMBL" id="JARJLG010000097">
    <property type="protein sequence ID" value="KAJ7746749.1"/>
    <property type="molecule type" value="Genomic_DNA"/>
</dbReference>
<feature type="transmembrane region" description="Helical" evidence="6">
    <location>
        <begin position="63"/>
        <end position="82"/>
    </location>
</feature>
<evidence type="ECO:0000256" key="1">
    <source>
        <dbReference type="ARBA" id="ARBA00004141"/>
    </source>
</evidence>